<dbReference type="Pfam" id="PF04397">
    <property type="entry name" value="LytTR"/>
    <property type="match status" value="1"/>
</dbReference>
<protein>
    <submittedName>
        <fullName evidence="3">LytTR family transcriptional regulator DNA-binding domain-containing protein</fullName>
    </submittedName>
</protein>
<keyword evidence="1" id="KW-0472">Membrane</keyword>
<dbReference type="InterPro" id="IPR007492">
    <property type="entry name" value="LytTR_DNA-bd_dom"/>
</dbReference>
<sequence>MLHLLKQPFPAHSLFSSIRMAAIIGLFVAVFLLVFQPFGMREATGGYEKILVILGYGLLTFCCISLSAIFLSKTFPKWFIAENWTVGKEIQITLFNFLLIGFFNTLYTFFIFRQPFSLSHLLYFEGITLAVGILPVSLIVLFRYNRLLQTNLKLAQTMNSELKPPVNYPLPETPHVQAAEIPVTAAPQTFTFTSESGTEQITLTVSQFLFAMAADNYIELHYLENGQTRKNLIRSSLTRLEETIKANPKLVRCHRAYLVNLEQVTNFSGNAQGLKLELFNTPESIPVSRKMVLEIKGLLHG</sequence>
<feature type="domain" description="HTH LytTR-type" evidence="2">
    <location>
        <begin position="192"/>
        <end position="301"/>
    </location>
</feature>
<keyword evidence="1" id="KW-1133">Transmembrane helix</keyword>
<dbReference type="Proteomes" id="UP001596161">
    <property type="component" value="Unassembled WGS sequence"/>
</dbReference>
<evidence type="ECO:0000259" key="2">
    <source>
        <dbReference type="PROSITE" id="PS50930"/>
    </source>
</evidence>
<keyword evidence="4" id="KW-1185">Reference proteome</keyword>
<gene>
    <name evidence="3" type="ORF">ACFPIB_10905</name>
</gene>
<feature type="transmembrane region" description="Helical" evidence="1">
    <location>
        <begin position="122"/>
        <end position="144"/>
    </location>
</feature>
<dbReference type="EMBL" id="JBHSKT010000005">
    <property type="protein sequence ID" value="MFC5271122.1"/>
    <property type="molecule type" value="Genomic_DNA"/>
</dbReference>
<feature type="transmembrane region" description="Helical" evidence="1">
    <location>
        <begin position="20"/>
        <end position="38"/>
    </location>
</feature>
<dbReference type="Gene3D" id="2.40.50.1020">
    <property type="entry name" value="LytTr DNA-binding domain"/>
    <property type="match status" value="1"/>
</dbReference>
<dbReference type="PROSITE" id="PS50930">
    <property type="entry name" value="HTH_LYTTR"/>
    <property type="match status" value="1"/>
</dbReference>
<name>A0ABW0E9Q1_9BACT</name>
<comment type="caution">
    <text evidence="3">The sequence shown here is derived from an EMBL/GenBank/DDBJ whole genome shotgun (WGS) entry which is preliminary data.</text>
</comment>
<dbReference type="GO" id="GO:0003677">
    <property type="term" value="F:DNA binding"/>
    <property type="evidence" value="ECO:0007669"/>
    <property type="project" value="UniProtKB-KW"/>
</dbReference>
<proteinExistence type="predicted"/>
<feature type="transmembrane region" description="Helical" evidence="1">
    <location>
        <begin position="92"/>
        <end position="110"/>
    </location>
</feature>
<keyword evidence="1" id="KW-0812">Transmembrane</keyword>
<evidence type="ECO:0000313" key="4">
    <source>
        <dbReference type="Proteomes" id="UP001596161"/>
    </source>
</evidence>
<dbReference type="RefSeq" id="WP_378017488.1">
    <property type="nucleotide sequence ID" value="NZ_JBHSKT010000005.1"/>
</dbReference>
<reference evidence="4" key="1">
    <citation type="journal article" date="2019" name="Int. J. Syst. Evol. Microbiol.">
        <title>The Global Catalogue of Microorganisms (GCM) 10K type strain sequencing project: providing services to taxonomists for standard genome sequencing and annotation.</title>
        <authorList>
            <consortium name="The Broad Institute Genomics Platform"/>
            <consortium name="The Broad Institute Genome Sequencing Center for Infectious Disease"/>
            <person name="Wu L."/>
            <person name="Ma J."/>
        </authorList>
    </citation>
    <scope>NUCLEOTIDE SEQUENCE [LARGE SCALE GENOMIC DNA]</scope>
    <source>
        <strain evidence="4">KACC 12602</strain>
    </source>
</reference>
<organism evidence="3 4">
    <name type="scientific">Adhaeribacter terreus</name>
    <dbReference type="NCBI Taxonomy" id="529703"/>
    <lineage>
        <taxon>Bacteria</taxon>
        <taxon>Pseudomonadati</taxon>
        <taxon>Bacteroidota</taxon>
        <taxon>Cytophagia</taxon>
        <taxon>Cytophagales</taxon>
        <taxon>Hymenobacteraceae</taxon>
        <taxon>Adhaeribacter</taxon>
    </lineage>
</organism>
<accession>A0ABW0E9Q1</accession>
<evidence type="ECO:0000313" key="3">
    <source>
        <dbReference type="EMBL" id="MFC5271122.1"/>
    </source>
</evidence>
<feature type="transmembrane region" description="Helical" evidence="1">
    <location>
        <begin position="50"/>
        <end position="71"/>
    </location>
</feature>
<dbReference type="SMART" id="SM00850">
    <property type="entry name" value="LytTR"/>
    <property type="match status" value="1"/>
</dbReference>
<keyword evidence="3" id="KW-0238">DNA-binding</keyword>
<evidence type="ECO:0000256" key="1">
    <source>
        <dbReference type="SAM" id="Phobius"/>
    </source>
</evidence>